<name>A0ABQ7GRF8_DUNSA</name>
<sequence length="133" mass="14810">MAGEEWSDTQKAQLVRLVHLNEEPDAAKLGAQFLEQVTSCGEAEQPRPSQASAQDWVAQDEEKQLRPGSTKHAVFMVLRKRGGCPEGMTAEQILEASQSEGIKTDWNDKALKNIKSVSWLGFRRVEATWIDNG</sequence>
<accession>A0ABQ7GRF8</accession>
<evidence type="ECO:0000313" key="1">
    <source>
        <dbReference type="EMBL" id="KAF5837152.1"/>
    </source>
</evidence>
<organism evidence="1 2">
    <name type="scientific">Dunaliella salina</name>
    <name type="common">Green alga</name>
    <name type="synonym">Protococcus salinus</name>
    <dbReference type="NCBI Taxonomy" id="3046"/>
    <lineage>
        <taxon>Eukaryota</taxon>
        <taxon>Viridiplantae</taxon>
        <taxon>Chlorophyta</taxon>
        <taxon>core chlorophytes</taxon>
        <taxon>Chlorophyceae</taxon>
        <taxon>CS clade</taxon>
        <taxon>Chlamydomonadales</taxon>
        <taxon>Dunaliellaceae</taxon>
        <taxon>Dunaliella</taxon>
    </lineage>
</organism>
<comment type="caution">
    <text evidence="1">The sequence shown here is derived from an EMBL/GenBank/DDBJ whole genome shotgun (WGS) entry which is preliminary data.</text>
</comment>
<protein>
    <recommendedName>
        <fullName evidence="3">Encoded protein</fullName>
    </recommendedName>
</protein>
<evidence type="ECO:0008006" key="3">
    <source>
        <dbReference type="Google" id="ProtNLM"/>
    </source>
</evidence>
<dbReference type="EMBL" id="MU069626">
    <property type="protein sequence ID" value="KAF5837152.1"/>
    <property type="molecule type" value="Genomic_DNA"/>
</dbReference>
<reference evidence="1" key="1">
    <citation type="submission" date="2017-08" db="EMBL/GenBank/DDBJ databases">
        <authorList>
            <person name="Polle J.E."/>
            <person name="Barry K."/>
            <person name="Cushman J."/>
            <person name="Schmutz J."/>
            <person name="Tran D."/>
            <person name="Hathwaick L.T."/>
            <person name="Yim W.C."/>
            <person name="Jenkins J."/>
            <person name="Mckie-Krisberg Z.M."/>
            <person name="Prochnik S."/>
            <person name="Lindquist E."/>
            <person name="Dockter R.B."/>
            <person name="Adam C."/>
            <person name="Molina H."/>
            <person name="Bunkerborg J."/>
            <person name="Jin E."/>
            <person name="Buchheim M."/>
            <person name="Magnuson J."/>
        </authorList>
    </citation>
    <scope>NUCLEOTIDE SEQUENCE</scope>
    <source>
        <strain evidence="1">CCAP 19/18</strain>
    </source>
</reference>
<evidence type="ECO:0000313" key="2">
    <source>
        <dbReference type="Proteomes" id="UP000815325"/>
    </source>
</evidence>
<dbReference type="Proteomes" id="UP000815325">
    <property type="component" value="Unassembled WGS sequence"/>
</dbReference>
<keyword evidence="2" id="KW-1185">Reference proteome</keyword>
<gene>
    <name evidence="1" type="ORF">DUNSADRAFT_4772</name>
</gene>
<proteinExistence type="predicted"/>